<evidence type="ECO:0000256" key="12">
    <source>
        <dbReference type="SAM" id="MobiDB-lite"/>
    </source>
</evidence>
<feature type="region of interest" description="Disordered" evidence="12">
    <location>
        <begin position="369"/>
        <end position="492"/>
    </location>
</feature>
<accession>A0A915J1J6</accession>
<keyword evidence="5" id="KW-0732">Signal</keyword>
<evidence type="ECO:0000256" key="7">
    <source>
        <dbReference type="ARBA" id="ARBA00023136"/>
    </source>
</evidence>
<dbReference type="GO" id="GO:0005886">
    <property type="term" value="C:plasma membrane"/>
    <property type="evidence" value="ECO:0007669"/>
    <property type="project" value="UniProtKB-SubCell"/>
</dbReference>
<reference evidence="14" key="1">
    <citation type="submission" date="2022-11" db="UniProtKB">
        <authorList>
            <consortium name="WormBaseParasite"/>
        </authorList>
    </citation>
    <scope>IDENTIFICATION</scope>
</reference>
<evidence type="ECO:0000256" key="11">
    <source>
        <dbReference type="RuleBase" id="RU003518"/>
    </source>
</evidence>
<keyword evidence="7" id="KW-0472">Membrane</keyword>
<evidence type="ECO:0000256" key="4">
    <source>
        <dbReference type="ARBA" id="ARBA00022622"/>
    </source>
</evidence>
<dbReference type="GO" id="GO:0005576">
    <property type="term" value="C:extracellular region"/>
    <property type="evidence" value="ECO:0007669"/>
    <property type="project" value="TreeGrafter"/>
</dbReference>
<dbReference type="GO" id="GO:0009966">
    <property type="term" value="P:regulation of signal transduction"/>
    <property type="evidence" value="ECO:0007669"/>
    <property type="project" value="InterPro"/>
</dbReference>
<evidence type="ECO:0000256" key="8">
    <source>
        <dbReference type="ARBA" id="ARBA00023180"/>
    </source>
</evidence>
<dbReference type="GO" id="GO:0009986">
    <property type="term" value="C:cell surface"/>
    <property type="evidence" value="ECO:0007669"/>
    <property type="project" value="TreeGrafter"/>
</dbReference>
<evidence type="ECO:0000256" key="3">
    <source>
        <dbReference type="ARBA" id="ARBA00022475"/>
    </source>
</evidence>
<keyword evidence="4" id="KW-0336">GPI-anchor</keyword>
<keyword evidence="3" id="KW-1003">Cell membrane</keyword>
<evidence type="ECO:0000256" key="6">
    <source>
        <dbReference type="ARBA" id="ARBA00022974"/>
    </source>
</evidence>
<evidence type="ECO:0000256" key="5">
    <source>
        <dbReference type="ARBA" id="ARBA00022729"/>
    </source>
</evidence>
<feature type="compositionally biased region" description="Acidic residues" evidence="12">
    <location>
        <begin position="414"/>
        <end position="430"/>
    </location>
</feature>
<comment type="similarity">
    <text evidence="2 11">Belongs to the glypican family.</text>
</comment>
<dbReference type="GO" id="GO:0045202">
    <property type="term" value="C:synapse"/>
    <property type="evidence" value="ECO:0007669"/>
    <property type="project" value="TreeGrafter"/>
</dbReference>
<feature type="compositionally biased region" description="Polar residues" evidence="12">
    <location>
        <begin position="369"/>
        <end position="396"/>
    </location>
</feature>
<evidence type="ECO:0000313" key="13">
    <source>
        <dbReference type="Proteomes" id="UP000887565"/>
    </source>
</evidence>
<dbReference type="Pfam" id="PF01153">
    <property type="entry name" value="Glypican"/>
    <property type="match status" value="1"/>
</dbReference>
<evidence type="ECO:0000256" key="2">
    <source>
        <dbReference type="ARBA" id="ARBA00010260"/>
    </source>
</evidence>
<dbReference type="GO" id="GO:0098552">
    <property type="term" value="C:side of membrane"/>
    <property type="evidence" value="ECO:0007669"/>
    <property type="project" value="UniProtKB-KW"/>
</dbReference>
<dbReference type="Proteomes" id="UP000887565">
    <property type="component" value="Unplaced"/>
</dbReference>
<keyword evidence="8" id="KW-0325">Glycoprotein</keyword>
<dbReference type="PANTHER" id="PTHR10822">
    <property type="entry name" value="GLYPICAN"/>
    <property type="match status" value="1"/>
</dbReference>
<dbReference type="GO" id="GO:1905475">
    <property type="term" value="P:regulation of protein localization to membrane"/>
    <property type="evidence" value="ECO:0007669"/>
    <property type="project" value="TreeGrafter"/>
</dbReference>
<keyword evidence="13" id="KW-1185">Reference proteome</keyword>
<dbReference type="InterPro" id="IPR001863">
    <property type="entry name" value="Glypican"/>
</dbReference>
<evidence type="ECO:0000256" key="10">
    <source>
        <dbReference type="ARBA" id="ARBA00023288"/>
    </source>
</evidence>
<dbReference type="AlphaFoldDB" id="A0A915J1J6"/>
<keyword evidence="10" id="KW-0449">Lipoprotein</keyword>
<sequence>MRKFFRELMKNARNDLHQMFKRTYGLLYEQNSEIFVKLFDDLSSFYNNPISLNANNNATRKILDDAMENFYQQLYQRMFRLLNQPYQFDQTYFDCMSGKMDELKPFGDVPDKMKLQISKALVAAKIFHGGLTVGRESVRQLLSFVPSNDCHGSYMKMAFCQHCSGLPNIRPCKNFCLNVMNSCFHDQVQFDHHWNDYLGNLVQLLDRLQGPLNIESVIDPITIKISDAIMTFQDKGQEITDKIFEGCGAPRVRRNTENDRTFVLPNTADTDNHSKTNLATRSTLDQLVKDIREKVVLAKEFWKNLPDNVCNDARISKINAGKGCWNDGNNQSQEALIDKSPTISTPLLLDQIQKLNAISNLLRQTVESQAVYTSPKSPNTRQNNVNQRRKSTNSSKPVADSNIYENSGSGPIMEDGDDDEDDGDDEDYDGESSKKNTASKTSPPPTDDEDILAHSNKNAKQDDNIEEYSGYGPISSSTIEPTPPIRTPPLDLTPNLRSTETMFVVTTSHKPIFSPRETNLASVDSKFTTKNFASLSSISTPLSNATKKTFSSKTSSTKLPLFVIFESNESPATRIFSDTTTPKSQRVSSSFTFRTNKFILLSSLIVISVVL</sequence>
<dbReference type="WBParaSite" id="nRc.2.0.1.t20336-RA">
    <property type="protein sequence ID" value="nRc.2.0.1.t20336-RA"/>
    <property type="gene ID" value="nRc.2.0.1.g20336"/>
</dbReference>
<keyword evidence="9" id="KW-0357">Heparan sulfate</keyword>
<name>A0A915J1J6_ROMCU</name>
<comment type="subcellular location">
    <subcellularLocation>
        <location evidence="1">Cell membrane</location>
        <topology evidence="1">Lipid-anchor</topology>
        <topology evidence="1">GPI-anchor</topology>
    </subcellularLocation>
</comment>
<evidence type="ECO:0000313" key="14">
    <source>
        <dbReference type="WBParaSite" id="nRc.2.0.1.t20336-RA"/>
    </source>
</evidence>
<evidence type="ECO:0000256" key="1">
    <source>
        <dbReference type="ARBA" id="ARBA00004609"/>
    </source>
</evidence>
<protein>
    <submittedName>
        <fullName evidence="14">Glypican-6</fullName>
    </submittedName>
</protein>
<organism evidence="13 14">
    <name type="scientific">Romanomermis culicivorax</name>
    <name type="common">Nematode worm</name>
    <dbReference type="NCBI Taxonomy" id="13658"/>
    <lineage>
        <taxon>Eukaryota</taxon>
        <taxon>Metazoa</taxon>
        <taxon>Ecdysozoa</taxon>
        <taxon>Nematoda</taxon>
        <taxon>Enoplea</taxon>
        <taxon>Dorylaimia</taxon>
        <taxon>Mermithida</taxon>
        <taxon>Mermithoidea</taxon>
        <taxon>Mermithidae</taxon>
        <taxon>Romanomermis</taxon>
    </lineage>
</organism>
<proteinExistence type="inferred from homology"/>
<evidence type="ECO:0000256" key="9">
    <source>
        <dbReference type="ARBA" id="ARBA00023207"/>
    </source>
</evidence>
<keyword evidence="6" id="KW-0654">Proteoglycan</keyword>
<dbReference type="PANTHER" id="PTHR10822:SF30">
    <property type="entry name" value="DALLY-LIKE, ISOFORM A"/>
    <property type="match status" value="1"/>
</dbReference>
<dbReference type="OMA" id="RGCSAQY"/>
<dbReference type="GO" id="GO:0016477">
    <property type="term" value="P:cell migration"/>
    <property type="evidence" value="ECO:0007669"/>
    <property type="project" value="TreeGrafter"/>
</dbReference>